<accession>A0A3Q9FZ99</accession>
<dbReference type="Proteomes" id="UP000267900">
    <property type="component" value="Chromosome"/>
</dbReference>
<dbReference type="PANTHER" id="PTHR43245">
    <property type="entry name" value="BIFUNCTIONAL POLYMYXIN RESISTANCE PROTEIN ARNA"/>
    <property type="match status" value="1"/>
</dbReference>
<dbReference type="OrthoDB" id="3174087at2"/>
<protein>
    <submittedName>
        <fullName evidence="3">NAD-dependent epimerase/dehydratase family protein</fullName>
    </submittedName>
</protein>
<keyword evidence="4" id="KW-1185">Reference proteome</keyword>
<dbReference type="Gene3D" id="3.40.50.720">
    <property type="entry name" value="NAD(P)-binding Rossmann-like Domain"/>
    <property type="match status" value="1"/>
</dbReference>
<evidence type="ECO:0000256" key="1">
    <source>
        <dbReference type="SAM" id="MobiDB-lite"/>
    </source>
</evidence>
<evidence type="ECO:0000313" key="4">
    <source>
        <dbReference type="Proteomes" id="UP000267900"/>
    </source>
</evidence>
<dbReference type="InterPro" id="IPR050177">
    <property type="entry name" value="Lipid_A_modif_metabolic_enz"/>
</dbReference>
<dbReference type="Pfam" id="PF01370">
    <property type="entry name" value="Epimerase"/>
    <property type="match status" value="1"/>
</dbReference>
<proteinExistence type="predicted"/>
<feature type="region of interest" description="Disordered" evidence="1">
    <location>
        <begin position="1"/>
        <end position="44"/>
    </location>
</feature>
<name>A0A3Q9FZ99_STRLT</name>
<dbReference type="SUPFAM" id="SSF51735">
    <property type="entry name" value="NAD(P)-binding Rossmann-fold domains"/>
    <property type="match status" value="1"/>
</dbReference>
<reference evidence="3 4" key="1">
    <citation type="submission" date="2018-12" db="EMBL/GenBank/DDBJ databases">
        <title>The whole draft genome of Streptomyce luteoverticillatus CGMCC 15060.</title>
        <authorList>
            <person name="Feng Z."/>
            <person name="Chen G."/>
            <person name="Zhang J."/>
            <person name="Zhu H."/>
            <person name="Yu X."/>
            <person name="Zhang W."/>
            <person name="Zhang X."/>
        </authorList>
    </citation>
    <scope>NUCLEOTIDE SEQUENCE [LARGE SCALE GENOMIC DNA]</scope>
    <source>
        <strain evidence="3 4">CGMCC 15060</strain>
    </source>
</reference>
<sequence>MPGAGTAGHDRRRHVRGAGDRRAERRRRLRVRPRRPPRALDLAHPPVNRPRVLVTGGSGFVGGAVVPLLRSSGARVRLLAHRRPLVRGPGVEVVDGDLTDPATLRGICRDVDCVLHLASHVGRDEASGVAVNTDGTRHLVAEAGRAGVGKFVRLGTAAVYGNGPFREAAEGAVEPRPVSPTSRSRLSGERFVLEAGGAVLRPYLVYGTGDRWVMPSLLRMLRALRSGLPGHGSALLSLTEVGSLATSLARMAVTTPPRRAAGVFHACPPRPVSLRELVVATHRHLGFPLVTGGQPLERARAEMVAAGGDGHLLDLFGVDHWFDATRLRTVGDHAPETGLSAGLAAHAAWYREQLT</sequence>
<gene>
    <name evidence="3" type="ORF">EKH77_03670</name>
</gene>
<dbReference type="EMBL" id="CP034587">
    <property type="protein sequence ID" value="AZQ75361.1"/>
    <property type="molecule type" value="Genomic_DNA"/>
</dbReference>
<organism evidence="3 4">
    <name type="scientific">Streptomyces luteoverticillatus</name>
    <name type="common">Streptoverticillium luteoverticillatus</name>
    <dbReference type="NCBI Taxonomy" id="66425"/>
    <lineage>
        <taxon>Bacteria</taxon>
        <taxon>Bacillati</taxon>
        <taxon>Actinomycetota</taxon>
        <taxon>Actinomycetes</taxon>
        <taxon>Kitasatosporales</taxon>
        <taxon>Streptomycetaceae</taxon>
        <taxon>Streptomyces</taxon>
    </lineage>
</organism>
<feature type="domain" description="NAD-dependent epimerase/dehydratase" evidence="2">
    <location>
        <begin position="52"/>
        <end position="236"/>
    </location>
</feature>
<dbReference type="AlphaFoldDB" id="A0A3Q9FZ99"/>
<evidence type="ECO:0000259" key="2">
    <source>
        <dbReference type="Pfam" id="PF01370"/>
    </source>
</evidence>
<dbReference type="InterPro" id="IPR001509">
    <property type="entry name" value="Epimerase_deHydtase"/>
</dbReference>
<dbReference type="InterPro" id="IPR036291">
    <property type="entry name" value="NAD(P)-bd_dom_sf"/>
</dbReference>
<feature type="compositionally biased region" description="Basic residues" evidence="1">
    <location>
        <begin position="24"/>
        <end position="37"/>
    </location>
</feature>
<evidence type="ECO:0000313" key="3">
    <source>
        <dbReference type="EMBL" id="AZQ75361.1"/>
    </source>
</evidence>